<dbReference type="KEGG" id="csb:CLSA_c36550"/>
<dbReference type="HOGENOM" id="CLU_166653_0_0_9"/>
<dbReference type="OrthoDB" id="2882689at2"/>
<gene>
    <name evidence="1" type="ORF">CLSA_c36550</name>
</gene>
<proteinExistence type="predicted"/>
<dbReference type="Proteomes" id="UP000017118">
    <property type="component" value="Chromosome"/>
</dbReference>
<evidence type="ECO:0000313" key="2">
    <source>
        <dbReference type="Proteomes" id="UP000017118"/>
    </source>
</evidence>
<reference evidence="1 2" key="1">
    <citation type="journal article" date="2013" name="Genome Announc.">
        <title>Complete Genome Sequence of the Solvent Producer Clostridium saccharobutylicum NCP262 (DSM 13864).</title>
        <authorList>
            <person name="Poehlein A."/>
            <person name="Hartwich K."/>
            <person name="Krabben P."/>
            <person name="Ehrenreich A."/>
            <person name="Liebl W."/>
            <person name="Durre P."/>
            <person name="Gottschalk G."/>
            <person name="Daniel R."/>
        </authorList>
    </citation>
    <scope>NUCLEOTIDE SEQUENCE [LARGE SCALE GENOMIC DNA]</scope>
    <source>
        <strain evidence="1">DSM 13864</strain>
    </source>
</reference>
<organism evidence="1 2">
    <name type="scientific">Clostridium saccharobutylicum DSM 13864</name>
    <dbReference type="NCBI Taxonomy" id="1345695"/>
    <lineage>
        <taxon>Bacteria</taxon>
        <taxon>Bacillati</taxon>
        <taxon>Bacillota</taxon>
        <taxon>Clostridia</taxon>
        <taxon>Eubacteriales</taxon>
        <taxon>Clostridiaceae</taxon>
        <taxon>Clostridium</taxon>
    </lineage>
</organism>
<dbReference type="AlphaFoldDB" id="U5MY97"/>
<sequence length="117" mass="13871">MKIKYNIREIYYQGEKDDIVFDFENEYELLATFLSADVQPFSKYVIEALDKVLTGESEYEELNGNICGIEIHKDKTQVYDNLADDGMGNWCEIETKELRELVDIWCNELKRFKEHTK</sequence>
<evidence type="ECO:0000313" key="1">
    <source>
        <dbReference type="EMBL" id="AGX44616.1"/>
    </source>
</evidence>
<keyword evidence="2" id="KW-1185">Reference proteome</keyword>
<protein>
    <recommendedName>
        <fullName evidence="3">Antitoxin</fullName>
    </recommendedName>
</protein>
<evidence type="ECO:0008006" key="3">
    <source>
        <dbReference type="Google" id="ProtNLM"/>
    </source>
</evidence>
<dbReference type="EMBL" id="CP006721">
    <property type="protein sequence ID" value="AGX44616.1"/>
    <property type="molecule type" value="Genomic_DNA"/>
</dbReference>
<dbReference type="PATRIC" id="fig|1345695.10.peg.749"/>
<accession>U5MY97</accession>
<dbReference type="RefSeq" id="WP_022748244.1">
    <property type="nucleotide sequence ID" value="NC_022571.1"/>
</dbReference>
<dbReference type="eggNOG" id="ENOG5034AII">
    <property type="taxonomic scope" value="Bacteria"/>
</dbReference>
<name>U5MY97_CLOSA</name>
<dbReference type="GeneID" id="55475971"/>